<name>A0A5J4NGQ4_9TREM</name>
<dbReference type="GO" id="GO:0070182">
    <property type="term" value="F:DNA polymerase binding"/>
    <property type="evidence" value="ECO:0007669"/>
    <property type="project" value="TreeGrafter"/>
</dbReference>
<dbReference type="GO" id="GO:0006281">
    <property type="term" value="P:DNA repair"/>
    <property type="evidence" value="ECO:0007669"/>
    <property type="project" value="InterPro"/>
</dbReference>
<dbReference type="Proteomes" id="UP000324629">
    <property type="component" value="Unassembled WGS sequence"/>
</dbReference>
<dbReference type="InterPro" id="IPR029310">
    <property type="entry name" value="FANCI_HD1"/>
</dbReference>
<evidence type="ECO:0000313" key="2">
    <source>
        <dbReference type="EMBL" id="KAA3674685.1"/>
    </source>
</evidence>
<keyword evidence="3" id="KW-1185">Reference proteome</keyword>
<accession>A0A5J4NGQ4</accession>
<dbReference type="EMBL" id="QNGE01002979">
    <property type="protein sequence ID" value="KAA3674685.1"/>
    <property type="molecule type" value="Genomic_DNA"/>
</dbReference>
<evidence type="ECO:0000313" key="3">
    <source>
        <dbReference type="Proteomes" id="UP000324629"/>
    </source>
</evidence>
<dbReference type="InterPro" id="IPR026171">
    <property type="entry name" value="FANCI"/>
</dbReference>
<sequence>MFIYSIPMGVKASVLSRIFDLCEKSGQFALDVLDSLKNLSQTNFLSDFTCTLLLTILPIKSVQSQILRLLNSAILTALTDNGIILESSFLRGLCDVPDDPTGLILNICEQCVSQSVKHTSHGLILLSFELLRTATISSPCNINRSSRLSAKLPKPSSSPFLNQRQNCVWTREDIMNVIANVLWSESSKPVALKLVDLLSDLVATCPSQIAVLASRLDVLLDSIGLIPIELFTGLVHALLPLIRAGNRLADVRDVVCQSETNPMVRVRAKLFVNLRKAASSPRIQSRRTAVACFLLLLKHLK</sequence>
<evidence type="ECO:0000259" key="1">
    <source>
        <dbReference type="Pfam" id="PF14679"/>
    </source>
</evidence>
<gene>
    <name evidence="2" type="ORF">DEA37_0008161</name>
</gene>
<dbReference type="AlphaFoldDB" id="A0A5J4NGQ4"/>
<comment type="caution">
    <text evidence="2">The sequence shown here is derived from an EMBL/GenBank/DDBJ whole genome shotgun (WGS) entry which is preliminary data.</text>
</comment>
<dbReference type="Pfam" id="PF14679">
    <property type="entry name" value="FANCI_HD1"/>
    <property type="match status" value="1"/>
</dbReference>
<proteinExistence type="predicted"/>
<feature type="domain" description="FANCI helical" evidence="1">
    <location>
        <begin position="31"/>
        <end position="99"/>
    </location>
</feature>
<dbReference type="PANTHER" id="PTHR21818:SF0">
    <property type="entry name" value="FANCONI ANEMIA GROUP I PROTEIN"/>
    <property type="match status" value="1"/>
</dbReference>
<reference evidence="2 3" key="1">
    <citation type="journal article" date="2019" name="Gigascience">
        <title>Whole-genome sequence of the oriental lung fluke Paragonimus westermani.</title>
        <authorList>
            <person name="Oey H."/>
            <person name="Zakrzewski M."/>
            <person name="Narain K."/>
            <person name="Devi K.R."/>
            <person name="Agatsuma T."/>
            <person name="Nawaratna S."/>
            <person name="Gobert G.N."/>
            <person name="Jones M.K."/>
            <person name="Ragan M.A."/>
            <person name="McManus D.P."/>
            <person name="Krause L."/>
        </authorList>
    </citation>
    <scope>NUCLEOTIDE SEQUENCE [LARGE SCALE GENOMIC DNA]</scope>
    <source>
        <strain evidence="2 3">IND2009</strain>
    </source>
</reference>
<dbReference type="PANTHER" id="PTHR21818">
    <property type="entry name" value="BC025462 PROTEIN"/>
    <property type="match status" value="1"/>
</dbReference>
<feature type="non-terminal residue" evidence="2">
    <location>
        <position position="301"/>
    </location>
</feature>
<protein>
    <recommendedName>
        <fullName evidence="1">FANCI helical domain-containing protein</fullName>
    </recommendedName>
</protein>
<organism evidence="2 3">
    <name type="scientific">Paragonimus westermani</name>
    <dbReference type="NCBI Taxonomy" id="34504"/>
    <lineage>
        <taxon>Eukaryota</taxon>
        <taxon>Metazoa</taxon>
        <taxon>Spiralia</taxon>
        <taxon>Lophotrochozoa</taxon>
        <taxon>Platyhelminthes</taxon>
        <taxon>Trematoda</taxon>
        <taxon>Digenea</taxon>
        <taxon>Plagiorchiida</taxon>
        <taxon>Troglotremata</taxon>
        <taxon>Troglotrematidae</taxon>
        <taxon>Paragonimus</taxon>
    </lineage>
</organism>